<dbReference type="InterPro" id="IPR052529">
    <property type="entry name" value="Bact_Transport_Assoc"/>
</dbReference>
<feature type="transmembrane region" description="Helical" evidence="1">
    <location>
        <begin position="227"/>
        <end position="247"/>
    </location>
</feature>
<evidence type="ECO:0000313" key="4">
    <source>
        <dbReference type="Proteomes" id="UP000016569"/>
    </source>
</evidence>
<dbReference type="InterPro" id="IPR007349">
    <property type="entry name" value="DUF418"/>
</dbReference>
<organism evidence="3 4">
    <name type="scientific">Brevundimonas abyssalis TAR-001</name>
    <dbReference type="NCBI Taxonomy" id="1391729"/>
    <lineage>
        <taxon>Bacteria</taxon>
        <taxon>Pseudomonadati</taxon>
        <taxon>Pseudomonadota</taxon>
        <taxon>Alphaproteobacteria</taxon>
        <taxon>Caulobacterales</taxon>
        <taxon>Caulobacteraceae</taxon>
        <taxon>Brevundimonas</taxon>
    </lineage>
</organism>
<keyword evidence="1" id="KW-0472">Membrane</keyword>
<feature type="transmembrane region" description="Helical" evidence="1">
    <location>
        <begin position="336"/>
        <end position="356"/>
    </location>
</feature>
<comment type="caution">
    <text evidence="3">The sequence shown here is derived from an EMBL/GenBank/DDBJ whole genome shotgun (WGS) entry which is preliminary data.</text>
</comment>
<dbReference type="EMBL" id="BATC01000089">
    <property type="protein sequence ID" value="GAD60576.1"/>
    <property type="molecule type" value="Genomic_DNA"/>
</dbReference>
<dbReference type="PANTHER" id="PTHR30590:SF2">
    <property type="entry name" value="INNER MEMBRANE PROTEIN"/>
    <property type="match status" value="1"/>
</dbReference>
<evidence type="ECO:0000259" key="2">
    <source>
        <dbReference type="Pfam" id="PF04235"/>
    </source>
</evidence>
<sequence>MNGRAINPTAETERFEVLDLLRGFALCGILLANIVAMGQPWSRAYPAFPAQLTNPDWAAWTLQALFVEGSMRALFTLLFGAGVVLLTAWGSRADRPGTADVHFRRAMLLMALGIGNAAVLLWPGDILYIYGVAALFLFVFRKLDGRVLLGVSLALIALFSLADALGDWRAAAALTADPAAHAAAIAALTPSAEALNAEAAVRASGSYPAIALWSAGAFADWALAKGAVLSVGRTVAFMMLGMGLFKLGVMTGARSLRFYLRLAVLGVAGGLAINVWETATLWRSGFDPAVWTPALTGEVGRLMLALGYLGAVIAAWKANALGLIGAGLERMGRMAMTNYLGQSLICAVLFYGFGLYDRLGWWPLWGLAAAVWVAQALFSTAWLSLFRMGPAEWAFRAVAYWTVPPLLRPRRPRSDAVAEPAPSR</sequence>
<name>A0A8E0NE11_9CAUL</name>
<feature type="transmembrane region" description="Helical" evidence="1">
    <location>
        <begin position="73"/>
        <end position="91"/>
    </location>
</feature>
<proteinExistence type="predicted"/>
<feature type="transmembrane region" description="Helical" evidence="1">
    <location>
        <begin position="147"/>
        <end position="165"/>
    </location>
</feature>
<dbReference type="Proteomes" id="UP000016569">
    <property type="component" value="Unassembled WGS sequence"/>
</dbReference>
<accession>A0A8E0NE11</accession>
<feature type="transmembrane region" description="Helical" evidence="1">
    <location>
        <begin position="259"/>
        <end position="282"/>
    </location>
</feature>
<dbReference type="Pfam" id="PF04235">
    <property type="entry name" value="DUF418"/>
    <property type="match status" value="1"/>
</dbReference>
<dbReference type="PANTHER" id="PTHR30590">
    <property type="entry name" value="INNER MEMBRANE PROTEIN"/>
    <property type="match status" value="1"/>
</dbReference>
<evidence type="ECO:0000256" key="1">
    <source>
        <dbReference type="SAM" id="Phobius"/>
    </source>
</evidence>
<feature type="transmembrane region" description="Helical" evidence="1">
    <location>
        <begin position="20"/>
        <end position="38"/>
    </location>
</feature>
<reference evidence="4" key="1">
    <citation type="journal article" date="2013" name="Genome Announc.">
        <title>Draft Genome Sequence of the Dimorphic Prosthecate Bacterium Brevundimonas abyssalis TAR-001T.</title>
        <authorList>
            <person name="Tsubouchi T."/>
            <person name="Nishi S."/>
            <person name="Usui K."/>
            <person name="Shimane Y."/>
            <person name="Takaki Y."/>
            <person name="Maruyama T."/>
            <person name="Hatada Y."/>
        </authorList>
    </citation>
    <scope>NUCLEOTIDE SEQUENCE [LARGE SCALE GENOMIC DNA]</scope>
    <source>
        <strain evidence="4">TAR-001</strain>
    </source>
</reference>
<feature type="transmembrane region" description="Helical" evidence="1">
    <location>
        <begin position="302"/>
        <end position="324"/>
    </location>
</feature>
<keyword evidence="4" id="KW-1185">Reference proteome</keyword>
<feature type="domain" description="DUF418" evidence="2">
    <location>
        <begin position="244"/>
        <end position="401"/>
    </location>
</feature>
<dbReference type="RefSeq" id="WP_021698670.1">
    <property type="nucleotide sequence ID" value="NZ_BATC01000089.1"/>
</dbReference>
<dbReference type="OrthoDB" id="9807744at2"/>
<protein>
    <submittedName>
        <fullName evidence="3">Membrane protein</fullName>
    </submittedName>
</protein>
<evidence type="ECO:0000313" key="3">
    <source>
        <dbReference type="EMBL" id="GAD60576.1"/>
    </source>
</evidence>
<dbReference type="AlphaFoldDB" id="A0A8E0NE11"/>
<keyword evidence="1" id="KW-1133">Transmembrane helix</keyword>
<feature type="transmembrane region" description="Helical" evidence="1">
    <location>
        <begin position="111"/>
        <end position="140"/>
    </location>
</feature>
<keyword evidence="1" id="KW-0812">Transmembrane</keyword>
<gene>
    <name evidence="3" type="ORF">MBEBAB_2826</name>
</gene>
<feature type="transmembrane region" description="Helical" evidence="1">
    <location>
        <begin position="362"/>
        <end position="386"/>
    </location>
</feature>